<dbReference type="PANTHER" id="PTHR33386:SF13">
    <property type="entry name" value="EXPRESSED PROTEIN"/>
    <property type="match status" value="1"/>
</dbReference>
<feature type="region of interest" description="Disordered" evidence="1">
    <location>
        <begin position="99"/>
        <end position="126"/>
    </location>
</feature>
<evidence type="ECO:0000313" key="2">
    <source>
        <dbReference type="EMBL" id="KAJ4977372.1"/>
    </source>
</evidence>
<name>A0A9Q0KVC1_9MAGN</name>
<keyword evidence="3" id="KW-1185">Reference proteome</keyword>
<sequence length="174" mass="19175">MRSSVLRIPIPSHSSTEKEIIPMVWWSEEGDWEVKIPKLIYRVETAVPSLPDSFFLLNLFFPYPDERRSNSQLSSRPHPLLLKSIFDFSQFQGIKHTQWGKGGIGSGGDDEKPITQKTSSGSSKMANVKAAASTGFGKAKTAAVVGAEKVKTGTSVGINWVKTKYQKRSSNSSK</sequence>
<protein>
    <submittedName>
        <fullName evidence="2">Uncharacterized protein</fullName>
    </submittedName>
</protein>
<dbReference type="EMBL" id="JAMYWD010000003">
    <property type="protein sequence ID" value="KAJ4977372.1"/>
    <property type="molecule type" value="Genomic_DNA"/>
</dbReference>
<dbReference type="AlphaFoldDB" id="A0A9Q0KVC1"/>
<proteinExistence type="predicted"/>
<feature type="compositionally biased region" description="Polar residues" evidence="1">
    <location>
        <begin position="115"/>
        <end position="125"/>
    </location>
</feature>
<comment type="caution">
    <text evidence="2">The sequence shown here is derived from an EMBL/GenBank/DDBJ whole genome shotgun (WGS) entry which is preliminary data.</text>
</comment>
<dbReference type="OrthoDB" id="779084at2759"/>
<dbReference type="PANTHER" id="PTHR33386">
    <property type="entry name" value="OS02G0740600 PROTEIN"/>
    <property type="match status" value="1"/>
</dbReference>
<accession>A0A9Q0KVC1</accession>
<organism evidence="2 3">
    <name type="scientific">Protea cynaroides</name>
    <dbReference type="NCBI Taxonomy" id="273540"/>
    <lineage>
        <taxon>Eukaryota</taxon>
        <taxon>Viridiplantae</taxon>
        <taxon>Streptophyta</taxon>
        <taxon>Embryophyta</taxon>
        <taxon>Tracheophyta</taxon>
        <taxon>Spermatophyta</taxon>
        <taxon>Magnoliopsida</taxon>
        <taxon>Proteales</taxon>
        <taxon>Proteaceae</taxon>
        <taxon>Protea</taxon>
    </lineage>
</organism>
<gene>
    <name evidence="2" type="ORF">NE237_002478</name>
</gene>
<reference evidence="2" key="1">
    <citation type="journal article" date="2023" name="Plant J.">
        <title>The genome of the king protea, Protea cynaroides.</title>
        <authorList>
            <person name="Chang J."/>
            <person name="Duong T.A."/>
            <person name="Schoeman C."/>
            <person name="Ma X."/>
            <person name="Roodt D."/>
            <person name="Barker N."/>
            <person name="Li Z."/>
            <person name="Van de Peer Y."/>
            <person name="Mizrachi E."/>
        </authorList>
    </citation>
    <scope>NUCLEOTIDE SEQUENCE</scope>
    <source>
        <tissue evidence="2">Young leaves</tissue>
    </source>
</reference>
<evidence type="ECO:0000256" key="1">
    <source>
        <dbReference type="SAM" id="MobiDB-lite"/>
    </source>
</evidence>
<evidence type="ECO:0000313" key="3">
    <source>
        <dbReference type="Proteomes" id="UP001141806"/>
    </source>
</evidence>
<dbReference type="Proteomes" id="UP001141806">
    <property type="component" value="Unassembled WGS sequence"/>
</dbReference>